<proteinExistence type="predicted"/>
<dbReference type="EMBL" id="CAFBLX010000263">
    <property type="protein sequence ID" value="CAB4910674.1"/>
    <property type="molecule type" value="Genomic_DNA"/>
</dbReference>
<feature type="region of interest" description="Disordered" evidence="1">
    <location>
        <begin position="96"/>
        <end position="127"/>
    </location>
</feature>
<name>A0A6J7GTX0_9ZZZZ</name>
<evidence type="ECO:0000256" key="1">
    <source>
        <dbReference type="SAM" id="MobiDB-lite"/>
    </source>
</evidence>
<sequence length="127" mass="13989">MLALGDLVGGGDDRIGQCAVEQTEILVDLRACCLEQAHRADLGALERAARDGEVLHRTLRLGAPERVDGDANLSHGVVFDPELLFVCLRHEPYFASRGFGDQKDGAWPDSSASKSTEEYSRSFSRRW</sequence>
<protein>
    <submittedName>
        <fullName evidence="2">Unannotated protein</fullName>
    </submittedName>
</protein>
<reference evidence="2" key="1">
    <citation type="submission" date="2020-05" db="EMBL/GenBank/DDBJ databases">
        <authorList>
            <person name="Chiriac C."/>
            <person name="Salcher M."/>
            <person name="Ghai R."/>
            <person name="Kavagutti S V."/>
        </authorList>
    </citation>
    <scope>NUCLEOTIDE SEQUENCE</scope>
</reference>
<accession>A0A6J7GTX0</accession>
<organism evidence="2">
    <name type="scientific">freshwater metagenome</name>
    <dbReference type="NCBI Taxonomy" id="449393"/>
    <lineage>
        <taxon>unclassified sequences</taxon>
        <taxon>metagenomes</taxon>
        <taxon>ecological metagenomes</taxon>
    </lineage>
</organism>
<dbReference type="AlphaFoldDB" id="A0A6J7GTX0"/>
<gene>
    <name evidence="2" type="ORF">UFOPK3472_03011</name>
</gene>
<evidence type="ECO:0000313" key="2">
    <source>
        <dbReference type="EMBL" id="CAB4910674.1"/>
    </source>
</evidence>